<proteinExistence type="predicted"/>
<evidence type="ECO:0000313" key="9">
    <source>
        <dbReference type="EMBL" id="KGJ54615.1"/>
    </source>
</evidence>
<evidence type="ECO:0000259" key="8">
    <source>
        <dbReference type="PROSITE" id="PS51096"/>
    </source>
</evidence>
<comment type="caution">
    <text evidence="9">The sequence shown here is derived from an EMBL/GenBank/DDBJ whole genome shotgun (WGS) entry which is preliminary data.</text>
</comment>
<dbReference type="RefSeq" id="WP_044904005.1">
    <property type="nucleotide sequence ID" value="NZ_CAXUDH010000003.1"/>
</dbReference>
<dbReference type="GO" id="GO:0016020">
    <property type="term" value="C:membrane"/>
    <property type="evidence" value="ECO:0007669"/>
    <property type="project" value="InterPro"/>
</dbReference>
<dbReference type="AlphaFoldDB" id="A0A099IAA3"/>
<dbReference type="GO" id="GO:0009401">
    <property type="term" value="P:phosphoenolpyruvate-dependent sugar phosphotransferase system"/>
    <property type="evidence" value="ECO:0007669"/>
    <property type="project" value="UniProtKB-KW"/>
</dbReference>
<evidence type="ECO:0000256" key="2">
    <source>
        <dbReference type="ARBA" id="ARBA00022448"/>
    </source>
</evidence>
<dbReference type="PANTHER" id="PTHR33799:SF1">
    <property type="entry name" value="PTS SYSTEM MANNOSE-SPECIFIC EIIAB COMPONENT-RELATED"/>
    <property type="match status" value="1"/>
</dbReference>
<keyword evidence="3" id="KW-0963">Cytoplasm</keyword>
<dbReference type="Gene3D" id="3.40.50.510">
    <property type="entry name" value="Phosphotransferase system, mannose-type IIA component"/>
    <property type="match status" value="1"/>
</dbReference>
<organism evidence="9 10">
    <name type="scientific">Clostridium innocuum</name>
    <dbReference type="NCBI Taxonomy" id="1522"/>
    <lineage>
        <taxon>Bacteria</taxon>
        <taxon>Bacillati</taxon>
        <taxon>Bacillota</taxon>
        <taxon>Clostridia</taxon>
        <taxon>Eubacteriales</taxon>
        <taxon>Clostridiaceae</taxon>
        <taxon>Clostridium</taxon>
    </lineage>
</organism>
<dbReference type="GO" id="GO:0016301">
    <property type="term" value="F:kinase activity"/>
    <property type="evidence" value="ECO:0007669"/>
    <property type="project" value="UniProtKB-KW"/>
</dbReference>
<dbReference type="GO" id="GO:0005737">
    <property type="term" value="C:cytoplasm"/>
    <property type="evidence" value="ECO:0007669"/>
    <property type="project" value="UniProtKB-SubCell"/>
</dbReference>
<gene>
    <name evidence="9" type="ORF">CIAN88_03030</name>
</gene>
<comment type="subcellular location">
    <subcellularLocation>
        <location evidence="1">Cytoplasm</location>
    </subcellularLocation>
</comment>
<dbReference type="PANTHER" id="PTHR33799">
    <property type="entry name" value="PTS PERMEASE-RELATED-RELATED"/>
    <property type="match status" value="1"/>
</dbReference>
<keyword evidence="7" id="KW-0418">Kinase</keyword>
<dbReference type="EMBL" id="JQIF01000014">
    <property type="protein sequence ID" value="KGJ54615.1"/>
    <property type="molecule type" value="Genomic_DNA"/>
</dbReference>
<accession>A0A099IAA3</accession>
<reference evidence="9 10" key="1">
    <citation type="submission" date="2014-08" db="EMBL/GenBank/DDBJ databases">
        <title>Clostridium innocuum, an unnegligible vancomycin-resistant pathogen causing extra-intestinal infections.</title>
        <authorList>
            <person name="Feng Y."/>
            <person name="Chiu C.-H."/>
        </authorList>
    </citation>
    <scope>NUCLEOTIDE SEQUENCE [LARGE SCALE GENOMIC DNA]</scope>
    <source>
        <strain evidence="9 10">AN88</strain>
    </source>
</reference>
<name>A0A099IAA3_CLOIN</name>
<dbReference type="CDD" id="cd00006">
    <property type="entry name" value="PTS_IIA_man"/>
    <property type="match status" value="1"/>
</dbReference>
<dbReference type="InterPro" id="IPR004701">
    <property type="entry name" value="PTS_EIIA_man-typ"/>
</dbReference>
<evidence type="ECO:0000256" key="1">
    <source>
        <dbReference type="ARBA" id="ARBA00004496"/>
    </source>
</evidence>
<keyword evidence="5" id="KW-0808">Transferase</keyword>
<evidence type="ECO:0000256" key="4">
    <source>
        <dbReference type="ARBA" id="ARBA00022597"/>
    </source>
</evidence>
<evidence type="ECO:0000256" key="7">
    <source>
        <dbReference type="ARBA" id="ARBA00022777"/>
    </source>
</evidence>
<evidence type="ECO:0000256" key="6">
    <source>
        <dbReference type="ARBA" id="ARBA00022683"/>
    </source>
</evidence>
<dbReference type="Proteomes" id="UP000030008">
    <property type="component" value="Unassembled WGS sequence"/>
</dbReference>
<protein>
    <submittedName>
        <fullName evidence="9">PTS fructose transporter subunit IIA</fullName>
    </submittedName>
</protein>
<dbReference type="InterPro" id="IPR036662">
    <property type="entry name" value="PTS_EIIA_man-typ_sf"/>
</dbReference>
<sequence>MTGLIICGHGDFAAGMYSSLKLLNGECEHLVCISFQEGTSFEDLCDTMNKEVERFIDGNVIILTDLPGGSPFKAAAMATFQYDYARAVTGTNFPLLLDLVLSRDYAEDVDQLLDQSIDNAREALMKMSLEQ</sequence>
<feature type="domain" description="PTS EIIA type-4" evidence="8">
    <location>
        <begin position="1"/>
        <end position="124"/>
    </location>
</feature>
<evidence type="ECO:0000313" key="10">
    <source>
        <dbReference type="Proteomes" id="UP000030008"/>
    </source>
</evidence>
<evidence type="ECO:0000256" key="5">
    <source>
        <dbReference type="ARBA" id="ARBA00022679"/>
    </source>
</evidence>
<keyword evidence="2" id="KW-0813">Transport</keyword>
<dbReference type="SUPFAM" id="SSF53062">
    <property type="entry name" value="PTS system fructose IIA component-like"/>
    <property type="match status" value="1"/>
</dbReference>
<keyword evidence="4" id="KW-0762">Sugar transport</keyword>
<dbReference type="InterPro" id="IPR033887">
    <property type="entry name" value="PTS_IIA_man"/>
</dbReference>
<dbReference type="InterPro" id="IPR051471">
    <property type="entry name" value="Bacterial_PTS_sugar_comp"/>
</dbReference>
<evidence type="ECO:0000256" key="3">
    <source>
        <dbReference type="ARBA" id="ARBA00022490"/>
    </source>
</evidence>
<dbReference type="Pfam" id="PF03610">
    <property type="entry name" value="EIIA-man"/>
    <property type="match status" value="1"/>
</dbReference>
<keyword evidence="6" id="KW-0598">Phosphotransferase system</keyword>
<dbReference type="PROSITE" id="PS51096">
    <property type="entry name" value="PTS_EIIA_TYPE_4"/>
    <property type="match status" value="1"/>
</dbReference>